<reference evidence="3 4" key="1">
    <citation type="submission" date="2018-06" db="EMBL/GenBank/DDBJ databases">
        <title>Mucibacter soli gen. nov., sp. nov., a new member of the family Chitinophagaceae producing mucin.</title>
        <authorList>
            <person name="Kim M.-K."/>
            <person name="Park S."/>
            <person name="Kim T.-S."/>
            <person name="Joung Y."/>
            <person name="Han J.-H."/>
            <person name="Kim S.B."/>
        </authorList>
    </citation>
    <scope>NUCLEOTIDE SEQUENCE [LARGE SCALE GENOMIC DNA]</scope>
    <source>
        <strain evidence="3 4">R1-15</strain>
    </source>
</reference>
<gene>
    <name evidence="3" type="ORF">DN068_06695</name>
</gene>
<dbReference type="NCBIfam" id="TIGR01451">
    <property type="entry name" value="B_ant_repeat"/>
    <property type="match status" value="1"/>
</dbReference>
<dbReference type="Proteomes" id="UP000248745">
    <property type="component" value="Unassembled WGS sequence"/>
</dbReference>
<dbReference type="OrthoDB" id="652131at2"/>
<evidence type="ECO:0000313" key="4">
    <source>
        <dbReference type="Proteomes" id="UP000248745"/>
    </source>
</evidence>
<feature type="domain" description="Secretion system C-terminal sorting" evidence="2">
    <location>
        <begin position="826"/>
        <end position="902"/>
    </location>
</feature>
<name>A0A2W2AEG6_9BACT</name>
<keyword evidence="4" id="KW-1185">Reference proteome</keyword>
<evidence type="ECO:0000256" key="1">
    <source>
        <dbReference type="SAM" id="SignalP"/>
    </source>
</evidence>
<evidence type="ECO:0000313" key="3">
    <source>
        <dbReference type="EMBL" id="PZF73681.1"/>
    </source>
</evidence>
<proteinExistence type="predicted"/>
<dbReference type="InterPro" id="IPR026444">
    <property type="entry name" value="Secre_tail"/>
</dbReference>
<feature type="signal peptide" evidence="1">
    <location>
        <begin position="1"/>
        <end position="25"/>
    </location>
</feature>
<dbReference type="RefSeq" id="WP_110998131.1">
    <property type="nucleotide sequence ID" value="NZ_QKTW01000010.1"/>
</dbReference>
<dbReference type="EMBL" id="QKTW01000010">
    <property type="protein sequence ID" value="PZF73681.1"/>
    <property type="molecule type" value="Genomic_DNA"/>
</dbReference>
<dbReference type="Gene3D" id="2.60.120.260">
    <property type="entry name" value="Galactose-binding domain-like"/>
    <property type="match status" value="1"/>
</dbReference>
<dbReference type="Pfam" id="PF18962">
    <property type="entry name" value="Por_Secre_tail"/>
    <property type="match status" value="1"/>
</dbReference>
<dbReference type="NCBIfam" id="TIGR04183">
    <property type="entry name" value="Por_Secre_tail"/>
    <property type="match status" value="1"/>
</dbReference>
<keyword evidence="1" id="KW-0732">Signal</keyword>
<evidence type="ECO:0000259" key="2">
    <source>
        <dbReference type="Pfam" id="PF18962"/>
    </source>
</evidence>
<protein>
    <recommendedName>
        <fullName evidence="2">Secretion system C-terminal sorting domain-containing protein</fullName>
    </recommendedName>
</protein>
<dbReference type="InterPro" id="IPR047589">
    <property type="entry name" value="DUF11_rpt"/>
</dbReference>
<comment type="caution">
    <text evidence="3">The sequence shown here is derived from an EMBL/GenBank/DDBJ whole genome shotgun (WGS) entry which is preliminary data.</text>
</comment>
<sequence length="904" mass="94762">MKKNILPRNAIMNALLAAAVMSAPATYGQRAYNLIYSQNLKGGHTMFGNTSMAIYNTTSGNLASGATVNTTAMNDFGSYGNGETSQYGNDNSNMQFVNVDWVAAYTDTLIDLGSTWKETLPTSEPSGWEALSFNDASWSNYTGATPLTGSSTRNTAYFRIKFNVTNPSAYTNFTLNLKDRQGAVVYLNGSELNGSGNGRDNITSGNVTFSTGATLGRGTTSGNVNFTIPSSSLVAGQNIITVEVHRRNQGSNDQLALDARLTGAVPAGSSVNNASSADLVLPSTGTNTVKFARLYWGGRVARTAITANAANLKTVKLRKGSSGSYANVTALGVDTIALNEAAGVGYQSYADVTSFINSNGAGTYTVADIVAATGGVTGGNFAGWSIVVVYENSAQTDYYSTRIYDGYMKIYSGGSSTTVPVTLNGFDAPSGTLAASDAYLTAFAWEGDANLAASSSNPAGDFLQINGNAFTDANNPASNIWNGTISTNGTMVTTKNPNYKNQFGIDIDQLQVGTGYGIQPNASQVAITFGTEADQYFPSGFAFSLRMKPPVVSIAKTATGNKQTPPNSLAKNIDTSEIFTYTISGTNSGQGVALGTMVIDSIPANSTYVPGSLNIVTSGATGVTGTMSDASGDDYAFLGTAANGRKYVMFYIGSSASATAGGILESGGSYSVQFKVQAPATYPALGTIANIAYVSATAQSGEVITNQASFVINQLISVPLAVNLTNFGATKSGTTAIVNWTTVNEKDNDYFELQRSTDGAHFSTVATVKGNGTTTVQHSYEYRDALNEVKSNTVYYRLYSVAFDGSKTTSKVIAVNNQSKISDINIYPNPFAGSFKVDVYASEVENVAVRIKNMVGQILAEKNITVQSGLNTLGIEELNGVPQGMYIVEVAAGGDVVAKKMIKQ</sequence>
<organism evidence="3 4">
    <name type="scientific">Taibaiella soli</name>
    <dbReference type="NCBI Taxonomy" id="1649169"/>
    <lineage>
        <taxon>Bacteria</taxon>
        <taxon>Pseudomonadati</taxon>
        <taxon>Bacteroidota</taxon>
        <taxon>Chitinophagia</taxon>
        <taxon>Chitinophagales</taxon>
        <taxon>Chitinophagaceae</taxon>
        <taxon>Taibaiella</taxon>
    </lineage>
</organism>
<feature type="chain" id="PRO_5015865193" description="Secretion system C-terminal sorting domain-containing protein" evidence="1">
    <location>
        <begin position="26"/>
        <end position="904"/>
    </location>
</feature>
<dbReference type="AlphaFoldDB" id="A0A2W2AEG6"/>
<accession>A0A2W2AEG6</accession>